<dbReference type="InterPro" id="IPR057326">
    <property type="entry name" value="KR_dom"/>
</dbReference>
<dbReference type="GO" id="GO:0047936">
    <property type="term" value="F:glucose 1-dehydrogenase [NAD(P)+] activity"/>
    <property type="evidence" value="ECO:0007669"/>
    <property type="project" value="UniProtKB-EC"/>
</dbReference>
<keyword evidence="2 5" id="KW-0560">Oxidoreductase</keyword>
<dbReference type="EC" id="1.1.1.47" evidence="5"/>
<dbReference type="NCBIfam" id="NF005559">
    <property type="entry name" value="PRK07231.1"/>
    <property type="match status" value="1"/>
</dbReference>
<dbReference type="CDD" id="cd05233">
    <property type="entry name" value="SDR_c"/>
    <property type="match status" value="1"/>
</dbReference>
<evidence type="ECO:0000256" key="3">
    <source>
        <dbReference type="ARBA" id="ARBA00023027"/>
    </source>
</evidence>
<feature type="domain" description="Ketoreductase" evidence="4">
    <location>
        <begin position="4"/>
        <end position="197"/>
    </location>
</feature>
<dbReference type="PRINTS" id="PR00080">
    <property type="entry name" value="SDRFAMILY"/>
</dbReference>
<dbReference type="Pfam" id="PF13561">
    <property type="entry name" value="adh_short_C2"/>
    <property type="match status" value="1"/>
</dbReference>
<accession>A0ABY4Y9I0</accession>
<name>A0ABY4Y9I0_9GAMM</name>
<dbReference type="RefSeq" id="WP_252580655.1">
    <property type="nucleotide sequence ID" value="NZ_CP071527.1"/>
</dbReference>
<dbReference type="PANTHER" id="PTHR24321">
    <property type="entry name" value="DEHYDROGENASES, SHORT CHAIN"/>
    <property type="match status" value="1"/>
</dbReference>
<organism evidence="5 6">
    <name type="scientific">Legionella lytica</name>
    <dbReference type="NCBI Taxonomy" id="96232"/>
    <lineage>
        <taxon>Bacteria</taxon>
        <taxon>Pseudomonadati</taxon>
        <taxon>Pseudomonadota</taxon>
        <taxon>Gammaproteobacteria</taxon>
        <taxon>Legionellales</taxon>
        <taxon>Legionellaceae</taxon>
        <taxon>Legionella</taxon>
    </lineage>
</organism>
<evidence type="ECO:0000259" key="4">
    <source>
        <dbReference type="SMART" id="SM00822"/>
    </source>
</evidence>
<evidence type="ECO:0000256" key="2">
    <source>
        <dbReference type="ARBA" id="ARBA00023002"/>
    </source>
</evidence>
<gene>
    <name evidence="5" type="ORF">J2N86_02250</name>
</gene>
<dbReference type="InterPro" id="IPR020904">
    <property type="entry name" value="Sc_DH/Rdtase_CS"/>
</dbReference>
<evidence type="ECO:0000256" key="1">
    <source>
        <dbReference type="ARBA" id="ARBA00006484"/>
    </source>
</evidence>
<keyword evidence="6" id="KW-1185">Reference proteome</keyword>
<evidence type="ECO:0000313" key="5">
    <source>
        <dbReference type="EMBL" id="USQ14176.1"/>
    </source>
</evidence>
<reference evidence="5" key="1">
    <citation type="submission" date="2021-03" db="EMBL/GenBank/DDBJ databases">
        <title>Legionella lytica PCM 2298.</title>
        <authorList>
            <person name="Koper P."/>
        </authorList>
    </citation>
    <scope>NUCLEOTIDE SEQUENCE</scope>
    <source>
        <strain evidence="5">PCM 2298</strain>
    </source>
</reference>
<protein>
    <submittedName>
        <fullName evidence="5">Glucose 1-dehydrogenase</fullName>
        <ecNumber evidence="5">1.1.1.47</ecNumber>
    </submittedName>
</protein>
<dbReference type="InterPro" id="IPR036291">
    <property type="entry name" value="NAD(P)-bd_dom_sf"/>
</dbReference>
<evidence type="ECO:0000313" key="6">
    <source>
        <dbReference type="Proteomes" id="UP001057474"/>
    </source>
</evidence>
<dbReference type="SUPFAM" id="SSF51735">
    <property type="entry name" value="NAD(P)-binding Rossmann-fold domains"/>
    <property type="match status" value="1"/>
</dbReference>
<dbReference type="Proteomes" id="UP001057474">
    <property type="component" value="Chromosome"/>
</dbReference>
<proteinExistence type="inferred from homology"/>
<dbReference type="PROSITE" id="PS00061">
    <property type="entry name" value="ADH_SHORT"/>
    <property type="match status" value="1"/>
</dbReference>
<dbReference type="EMBL" id="CP071527">
    <property type="protein sequence ID" value="USQ14176.1"/>
    <property type="molecule type" value="Genomic_DNA"/>
</dbReference>
<dbReference type="PRINTS" id="PR00081">
    <property type="entry name" value="GDHRDH"/>
</dbReference>
<dbReference type="Gene3D" id="3.40.50.720">
    <property type="entry name" value="NAD(P)-binding Rossmann-like Domain"/>
    <property type="match status" value="1"/>
</dbReference>
<comment type="similarity">
    <text evidence="1">Belongs to the short-chain dehydrogenases/reductases (SDR) family.</text>
</comment>
<sequence>MNKQVVLITGALAGIGRATAFAFAREGAKLIISGRRQEEGDSLAKELSALGAEAEFVRADVRNEGDVKALVEQAIKRFGRLDVAVNNAGIEGEQTPIVESTVESFHMVFDTNVVGVLFCLKYELQAMIPQGSGSIINISSVAGKKGFPGASIYCASKHAVDGLTKVAALEAAGANVRVNAVAPGPVATAMFERFAATDEVKDVLINQVPLKRLGRPDEIAKTIVFLVSDQAPYITGQFIGVDGGLMA</sequence>
<keyword evidence="3" id="KW-0520">NAD</keyword>
<dbReference type="InterPro" id="IPR002347">
    <property type="entry name" value="SDR_fam"/>
</dbReference>
<dbReference type="SMART" id="SM00822">
    <property type="entry name" value="PKS_KR"/>
    <property type="match status" value="1"/>
</dbReference>
<dbReference type="PANTHER" id="PTHR24321:SF8">
    <property type="entry name" value="ESTRADIOL 17-BETA-DEHYDROGENASE 8-RELATED"/>
    <property type="match status" value="1"/>
</dbReference>